<evidence type="ECO:0000256" key="1">
    <source>
        <dbReference type="SAM" id="MobiDB-lite"/>
    </source>
</evidence>
<dbReference type="Proteomes" id="UP000663843">
    <property type="component" value="Unassembled WGS sequence"/>
</dbReference>
<evidence type="ECO:0000313" key="2">
    <source>
        <dbReference type="EMBL" id="CAE6530058.1"/>
    </source>
</evidence>
<dbReference type="Proteomes" id="UP000044841">
    <property type="component" value="Unassembled WGS sequence"/>
</dbReference>
<proteinExistence type="predicted"/>
<sequence>MPSYAGFYVTPEDWFNWIHPRRPKLSHSVWCAESLIEQEIWRKRAGNFFAVTAVPSPECTPGNLVFGLIVYRRYSEEREYLKPRRDSKIDMNGPLVLERLIGLKASKWKTVWYDSETPGAPHKAEFLSPTIEANETYSGENSKKEMDSGENSQHQVQGVENRNVRFQDSIVV</sequence>
<dbReference type="EMBL" id="CYGV01001234">
    <property type="protein sequence ID" value="CUA71403.1"/>
    <property type="molecule type" value="Genomic_DNA"/>
</dbReference>
<evidence type="ECO:0000313" key="3">
    <source>
        <dbReference type="EMBL" id="CUA71403.1"/>
    </source>
</evidence>
<reference evidence="3 4" key="1">
    <citation type="submission" date="2015-07" db="EMBL/GenBank/DDBJ databases">
        <authorList>
            <person name="Noorani M."/>
        </authorList>
    </citation>
    <scope>NUCLEOTIDE SEQUENCE [LARGE SCALE GENOMIC DNA]</scope>
    <source>
        <strain evidence="3">BBA 69670</strain>
    </source>
</reference>
<gene>
    <name evidence="2" type="ORF">RDB_LOCUS177454</name>
    <name evidence="3" type="ORF">RSOLAG22IIIB_04618</name>
</gene>
<organism evidence="3 4">
    <name type="scientific">Rhizoctonia solani</name>
    <dbReference type="NCBI Taxonomy" id="456999"/>
    <lineage>
        <taxon>Eukaryota</taxon>
        <taxon>Fungi</taxon>
        <taxon>Dikarya</taxon>
        <taxon>Basidiomycota</taxon>
        <taxon>Agaricomycotina</taxon>
        <taxon>Agaricomycetes</taxon>
        <taxon>Cantharellales</taxon>
        <taxon>Ceratobasidiaceae</taxon>
        <taxon>Rhizoctonia</taxon>
    </lineage>
</organism>
<keyword evidence="4" id="KW-1185">Reference proteome</keyword>
<dbReference type="AlphaFoldDB" id="A0A0K6FZ78"/>
<reference evidence="2" key="2">
    <citation type="submission" date="2021-01" db="EMBL/GenBank/DDBJ databases">
        <authorList>
            <person name="Kaushik A."/>
        </authorList>
    </citation>
    <scope>NUCLEOTIDE SEQUENCE</scope>
    <source>
        <strain evidence="2">AG2-2IIIB</strain>
    </source>
</reference>
<dbReference type="EMBL" id="CAJMWT010008000">
    <property type="protein sequence ID" value="CAE6530058.1"/>
    <property type="molecule type" value="Genomic_DNA"/>
</dbReference>
<evidence type="ECO:0000313" key="4">
    <source>
        <dbReference type="Proteomes" id="UP000044841"/>
    </source>
</evidence>
<feature type="region of interest" description="Disordered" evidence="1">
    <location>
        <begin position="136"/>
        <end position="157"/>
    </location>
</feature>
<accession>A0A0K6FZ78</accession>
<protein>
    <submittedName>
        <fullName evidence="3">Uncharacterized protein</fullName>
    </submittedName>
</protein>
<name>A0A0K6FZ78_9AGAM</name>